<sequence length="50" mass="5609">MASHPIRDSALKAALRSPQFRQQQQKPKRGKGSYSRKGRPPEGGRHRQAA</sequence>
<dbReference type="RefSeq" id="WP_149435466.1">
    <property type="nucleotide sequence ID" value="NZ_VTPX01000005.1"/>
</dbReference>
<keyword evidence="3" id="KW-1185">Reference proteome</keyword>
<evidence type="ECO:0000256" key="1">
    <source>
        <dbReference type="SAM" id="MobiDB-lite"/>
    </source>
</evidence>
<feature type="compositionally biased region" description="Basic residues" evidence="1">
    <location>
        <begin position="26"/>
        <end position="38"/>
    </location>
</feature>
<accession>A0A640WE71</accession>
<dbReference type="Pfam" id="PF03889">
    <property type="entry name" value="ArfA"/>
    <property type="match status" value="1"/>
</dbReference>
<reference evidence="2 3" key="1">
    <citation type="submission" date="2019-08" db="EMBL/GenBank/DDBJ databases">
        <title>Bioinformatics analysis of the strain L3 and L5.</title>
        <authorList>
            <person name="Li X."/>
        </authorList>
    </citation>
    <scope>NUCLEOTIDE SEQUENCE [LARGE SCALE GENOMIC DNA]</scope>
    <source>
        <strain evidence="2 3">L3</strain>
    </source>
</reference>
<dbReference type="Proteomes" id="UP000466024">
    <property type="component" value="Unassembled WGS sequence"/>
</dbReference>
<evidence type="ECO:0000313" key="2">
    <source>
        <dbReference type="EMBL" id="KAA0018263.1"/>
    </source>
</evidence>
<evidence type="ECO:0000313" key="3">
    <source>
        <dbReference type="Proteomes" id="UP000466024"/>
    </source>
</evidence>
<name>A0A640WE71_9GAMM</name>
<feature type="region of interest" description="Disordered" evidence="1">
    <location>
        <begin position="1"/>
        <end position="50"/>
    </location>
</feature>
<feature type="compositionally biased region" description="Basic and acidic residues" evidence="1">
    <location>
        <begin position="39"/>
        <end position="50"/>
    </location>
</feature>
<gene>
    <name evidence="2" type="primary">arfA</name>
    <name evidence="2" type="ORF">F0A16_11130</name>
</gene>
<proteinExistence type="predicted"/>
<feature type="compositionally biased region" description="Low complexity" evidence="1">
    <location>
        <begin position="16"/>
        <end position="25"/>
    </location>
</feature>
<protein>
    <submittedName>
        <fullName evidence="2">Ribosome alternative rescue factor ArfA</fullName>
    </submittedName>
</protein>
<dbReference type="EMBL" id="VTPX01000005">
    <property type="protein sequence ID" value="KAA0018263.1"/>
    <property type="molecule type" value="Genomic_DNA"/>
</dbReference>
<dbReference type="AlphaFoldDB" id="A0A640WE71"/>
<organism evidence="2 3">
    <name type="scientific">Salinicola corii</name>
    <dbReference type="NCBI Taxonomy" id="2606937"/>
    <lineage>
        <taxon>Bacteria</taxon>
        <taxon>Pseudomonadati</taxon>
        <taxon>Pseudomonadota</taxon>
        <taxon>Gammaproteobacteria</taxon>
        <taxon>Oceanospirillales</taxon>
        <taxon>Halomonadaceae</taxon>
        <taxon>Salinicola</taxon>
    </lineage>
</organism>
<dbReference type="InterPro" id="IPR005589">
    <property type="entry name" value="ArfA"/>
</dbReference>
<feature type="compositionally biased region" description="Basic and acidic residues" evidence="1">
    <location>
        <begin position="1"/>
        <end position="10"/>
    </location>
</feature>
<comment type="caution">
    <text evidence="2">The sequence shown here is derived from an EMBL/GenBank/DDBJ whole genome shotgun (WGS) entry which is preliminary data.</text>
</comment>
<dbReference type="GO" id="GO:0072344">
    <property type="term" value="P:rescue of stalled ribosome"/>
    <property type="evidence" value="ECO:0007669"/>
    <property type="project" value="InterPro"/>
</dbReference>